<gene>
    <name evidence="1" type="ORF">PARMNEM_LOCUS21110</name>
</gene>
<dbReference type="Proteomes" id="UP001314205">
    <property type="component" value="Unassembled WGS sequence"/>
</dbReference>
<dbReference type="AlphaFoldDB" id="A0AAV1M659"/>
<name>A0AAV1M659_9NEOP</name>
<dbReference type="PANTHER" id="PTHR22955:SF77">
    <property type="entry name" value="ASPARTIC PUTATIVE DOMAIN-CONTAINING PROTEIN-RELATED"/>
    <property type="match status" value="1"/>
</dbReference>
<dbReference type="Pfam" id="PF05380">
    <property type="entry name" value="Peptidase_A17"/>
    <property type="match status" value="1"/>
</dbReference>
<keyword evidence="2" id="KW-1185">Reference proteome</keyword>
<protein>
    <submittedName>
        <fullName evidence="1">Uncharacterized protein</fullName>
    </submittedName>
</protein>
<comment type="caution">
    <text evidence="1">The sequence shown here is derived from an EMBL/GenBank/DDBJ whole genome shotgun (WGS) entry which is preliminary data.</text>
</comment>
<reference evidence="1 2" key="1">
    <citation type="submission" date="2023-11" db="EMBL/GenBank/DDBJ databases">
        <authorList>
            <person name="Hedman E."/>
            <person name="Englund M."/>
            <person name="Stromberg M."/>
            <person name="Nyberg Akerstrom W."/>
            <person name="Nylinder S."/>
            <person name="Jareborg N."/>
            <person name="Kallberg Y."/>
            <person name="Kronander E."/>
        </authorList>
    </citation>
    <scope>NUCLEOTIDE SEQUENCE [LARGE SCALE GENOMIC DNA]</scope>
</reference>
<organism evidence="1 2">
    <name type="scientific">Parnassius mnemosyne</name>
    <name type="common">clouded apollo</name>
    <dbReference type="NCBI Taxonomy" id="213953"/>
    <lineage>
        <taxon>Eukaryota</taxon>
        <taxon>Metazoa</taxon>
        <taxon>Ecdysozoa</taxon>
        <taxon>Arthropoda</taxon>
        <taxon>Hexapoda</taxon>
        <taxon>Insecta</taxon>
        <taxon>Pterygota</taxon>
        <taxon>Neoptera</taxon>
        <taxon>Endopterygota</taxon>
        <taxon>Lepidoptera</taxon>
        <taxon>Glossata</taxon>
        <taxon>Ditrysia</taxon>
        <taxon>Papilionoidea</taxon>
        <taxon>Papilionidae</taxon>
        <taxon>Parnassiinae</taxon>
        <taxon>Parnassini</taxon>
        <taxon>Parnassius</taxon>
        <taxon>Driopa</taxon>
    </lineage>
</organism>
<dbReference type="InterPro" id="IPR008042">
    <property type="entry name" value="Retrotrans_Pao"/>
</dbReference>
<evidence type="ECO:0000313" key="1">
    <source>
        <dbReference type="EMBL" id="CAK1602635.1"/>
    </source>
</evidence>
<proteinExistence type="predicted"/>
<dbReference type="PANTHER" id="PTHR22955">
    <property type="entry name" value="RETROTRANSPOSON"/>
    <property type="match status" value="1"/>
</dbReference>
<dbReference type="EMBL" id="CAVLGL010000148">
    <property type="protein sequence ID" value="CAK1602635.1"/>
    <property type="molecule type" value="Genomic_DNA"/>
</dbReference>
<evidence type="ECO:0000313" key="2">
    <source>
        <dbReference type="Proteomes" id="UP001314205"/>
    </source>
</evidence>
<sequence length="102" mass="11848">MWRLQLSWDKPVPPEVAHQWHNFISEMQHVKQIKLTRRVTHDDAKSYQLIGFCDGSSKAYGCCVYLRTVRANHFNTHLLIAKSKVAPLKPLTVNRLELCVSF</sequence>
<accession>A0AAV1M659</accession>